<keyword evidence="2" id="KW-0472">Membrane</keyword>
<evidence type="ECO:0000256" key="2">
    <source>
        <dbReference type="SAM" id="Phobius"/>
    </source>
</evidence>
<evidence type="ECO:0000259" key="3">
    <source>
        <dbReference type="Pfam" id="PF13399"/>
    </source>
</evidence>
<accession>A0ABU1T369</accession>
<evidence type="ECO:0000313" key="5">
    <source>
        <dbReference type="Proteomes" id="UP001266099"/>
    </source>
</evidence>
<evidence type="ECO:0000256" key="1">
    <source>
        <dbReference type="SAM" id="MobiDB-lite"/>
    </source>
</evidence>
<proteinExistence type="predicted"/>
<protein>
    <recommendedName>
        <fullName evidence="3">LytR/CpsA/Psr regulator C-terminal domain-containing protein</fullName>
    </recommendedName>
</protein>
<name>A0ABU1T369_9ACTO</name>
<reference evidence="4 5" key="1">
    <citation type="submission" date="2023-07" db="EMBL/GenBank/DDBJ databases">
        <title>Sequencing the genomes of 1000 actinobacteria strains.</title>
        <authorList>
            <person name="Klenk H.-P."/>
        </authorList>
    </citation>
    <scope>NUCLEOTIDE SEQUENCE [LARGE SCALE GENOMIC DNA]</scope>
    <source>
        <strain evidence="4 5">DSM 15539</strain>
    </source>
</reference>
<dbReference type="Pfam" id="PF13399">
    <property type="entry name" value="LytR_C"/>
    <property type="match status" value="1"/>
</dbReference>
<dbReference type="Proteomes" id="UP001266099">
    <property type="component" value="Unassembled WGS sequence"/>
</dbReference>
<organism evidence="4 5">
    <name type="scientific">Arcanobacterium hippocoleae</name>
    <dbReference type="NCBI Taxonomy" id="149017"/>
    <lineage>
        <taxon>Bacteria</taxon>
        <taxon>Bacillati</taxon>
        <taxon>Actinomycetota</taxon>
        <taxon>Actinomycetes</taxon>
        <taxon>Actinomycetales</taxon>
        <taxon>Actinomycetaceae</taxon>
        <taxon>Arcanobacterium</taxon>
    </lineage>
</organism>
<feature type="compositionally biased region" description="Basic and acidic residues" evidence="1">
    <location>
        <begin position="73"/>
        <end position="86"/>
    </location>
</feature>
<comment type="caution">
    <text evidence="4">The sequence shown here is derived from an EMBL/GenBank/DDBJ whole genome shotgun (WGS) entry which is preliminary data.</text>
</comment>
<evidence type="ECO:0000313" key="4">
    <source>
        <dbReference type="EMBL" id="MDR6939809.1"/>
    </source>
</evidence>
<dbReference type="Gene3D" id="3.30.70.2390">
    <property type="match status" value="1"/>
</dbReference>
<dbReference type="InterPro" id="IPR027381">
    <property type="entry name" value="LytR/CpsA/Psr_C"/>
</dbReference>
<gene>
    <name evidence="4" type="ORF">J2S36_001352</name>
</gene>
<feature type="domain" description="LytR/CpsA/Psr regulator C-terminal" evidence="3">
    <location>
        <begin position="135"/>
        <end position="215"/>
    </location>
</feature>
<keyword evidence="2" id="KW-0812">Transmembrane</keyword>
<feature type="transmembrane region" description="Helical" evidence="2">
    <location>
        <begin position="33"/>
        <end position="54"/>
    </location>
</feature>
<dbReference type="RefSeq" id="WP_309956787.1">
    <property type="nucleotide sequence ID" value="NZ_JAVDUJ010000001.1"/>
</dbReference>
<keyword evidence="2" id="KW-1133">Transmembrane helix</keyword>
<sequence>MVEIKNQYALDEFDELAAKRQTYGAHRGYRRKYGWVIALAAILVLAPIAGVLAGEWLSSTGAAKEAALKVQEKKAEDDSASEKGAAEESQVAGSDTPDKAADPKAAAGANGENHDPSAEVKPPAPEPKPEIKFATSVSVLNASGIQGLAREKSQLLRNAGFTKLVVDNYRGRRIAQSTVYYSDAALADTAKKVAADLGIVNIAQNAQIARAGSITAILASR</sequence>
<dbReference type="EMBL" id="JAVDUJ010000001">
    <property type="protein sequence ID" value="MDR6939809.1"/>
    <property type="molecule type" value="Genomic_DNA"/>
</dbReference>
<feature type="region of interest" description="Disordered" evidence="1">
    <location>
        <begin position="73"/>
        <end position="130"/>
    </location>
</feature>
<keyword evidence="5" id="KW-1185">Reference proteome</keyword>